<organism evidence="2 3">
    <name type="scientific">Zingiber officinale</name>
    <name type="common">Ginger</name>
    <name type="synonym">Amomum zingiber</name>
    <dbReference type="NCBI Taxonomy" id="94328"/>
    <lineage>
        <taxon>Eukaryota</taxon>
        <taxon>Viridiplantae</taxon>
        <taxon>Streptophyta</taxon>
        <taxon>Embryophyta</taxon>
        <taxon>Tracheophyta</taxon>
        <taxon>Spermatophyta</taxon>
        <taxon>Magnoliopsida</taxon>
        <taxon>Liliopsida</taxon>
        <taxon>Zingiberales</taxon>
        <taxon>Zingiberaceae</taxon>
        <taxon>Zingiber</taxon>
    </lineage>
</organism>
<keyword evidence="1" id="KW-1133">Transmembrane helix</keyword>
<evidence type="ECO:0000313" key="3">
    <source>
        <dbReference type="Proteomes" id="UP000734854"/>
    </source>
</evidence>
<feature type="transmembrane region" description="Helical" evidence="1">
    <location>
        <begin position="76"/>
        <end position="97"/>
    </location>
</feature>
<name>A0A8J5HVS0_ZINOF</name>
<accession>A0A8J5HVS0</accession>
<gene>
    <name evidence="2" type="ORF">ZIOFF_006607</name>
</gene>
<reference evidence="2 3" key="1">
    <citation type="submission" date="2020-08" db="EMBL/GenBank/DDBJ databases">
        <title>Plant Genome Project.</title>
        <authorList>
            <person name="Zhang R.-G."/>
        </authorList>
    </citation>
    <scope>NUCLEOTIDE SEQUENCE [LARGE SCALE GENOMIC DNA]</scope>
    <source>
        <tissue evidence="2">Rhizome</tissue>
    </source>
</reference>
<evidence type="ECO:0000313" key="2">
    <source>
        <dbReference type="EMBL" id="KAG6532757.1"/>
    </source>
</evidence>
<dbReference type="Proteomes" id="UP000734854">
    <property type="component" value="Unassembled WGS sequence"/>
</dbReference>
<keyword evidence="3" id="KW-1185">Reference proteome</keyword>
<dbReference type="EMBL" id="JACMSC010000002">
    <property type="protein sequence ID" value="KAG6532757.1"/>
    <property type="molecule type" value="Genomic_DNA"/>
</dbReference>
<protein>
    <submittedName>
        <fullName evidence="2">Uncharacterized protein</fullName>
    </submittedName>
</protein>
<keyword evidence="1" id="KW-0812">Transmembrane</keyword>
<evidence type="ECO:0000256" key="1">
    <source>
        <dbReference type="SAM" id="Phobius"/>
    </source>
</evidence>
<proteinExistence type="predicted"/>
<keyword evidence="1" id="KW-0472">Membrane</keyword>
<sequence length="105" mass="11422">MPDVAAYRQIVDSSFHRSSPDSPSSRHMIADADPLSSDPVVVCPALATDTRNSLEIERTQPAATGSLHIAAPITRFWFLFIVGTDLVIDPLGGTYFIHRIRLSSG</sequence>
<comment type="caution">
    <text evidence="2">The sequence shown here is derived from an EMBL/GenBank/DDBJ whole genome shotgun (WGS) entry which is preliminary data.</text>
</comment>
<dbReference type="AlphaFoldDB" id="A0A8J5HVS0"/>